<keyword evidence="3 6" id="KW-0963">Cytoplasm</keyword>
<evidence type="ECO:0000256" key="5">
    <source>
        <dbReference type="ARBA" id="ARBA00023186"/>
    </source>
</evidence>
<organism evidence="7 8">
    <name type="scientific">Thermospira aquatica</name>
    <dbReference type="NCBI Taxonomy" id="2828656"/>
    <lineage>
        <taxon>Bacteria</taxon>
        <taxon>Pseudomonadati</taxon>
        <taxon>Spirochaetota</taxon>
        <taxon>Spirochaetia</taxon>
        <taxon>Brevinematales</taxon>
        <taxon>Thermospiraceae</taxon>
        <taxon>Thermospira</taxon>
    </lineage>
</organism>
<dbReference type="RefSeq" id="WP_271435628.1">
    <property type="nucleotide sequence ID" value="NZ_CP073355.1"/>
</dbReference>
<evidence type="ECO:0000313" key="7">
    <source>
        <dbReference type="EMBL" id="URA10501.1"/>
    </source>
</evidence>
<evidence type="ECO:0000256" key="1">
    <source>
        <dbReference type="ARBA" id="ARBA00004514"/>
    </source>
</evidence>
<evidence type="ECO:0000313" key="8">
    <source>
        <dbReference type="Proteomes" id="UP001056539"/>
    </source>
</evidence>
<keyword evidence="8" id="KW-1185">Reference proteome</keyword>
<dbReference type="GO" id="GO:0071973">
    <property type="term" value="P:bacterial-type flagellum-dependent cell motility"/>
    <property type="evidence" value="ECO:0007669"/>
    <property type="project" value="TreeGrafter"/>
</dbReference>
<keyword evidence="7" id="KW-0969">Cilium</keyword>
<keyword evidence="5" id="KW-0143">Chaperone</keyword>
<dbReference type="InterPro" id="IPR003713">
    <property type="entry name" value="FliS"/>
</dbReference>
<dbReference type="Proteomes" id="UP001056539">
    <property type="component" value="Chromosome"/>
</dbReference>
<evidence type="ECO:0000256" key="4">
    <source>
        <dbReference type="ARBA" id="ARBA00022795"/>
    </source>
</evidence>
<dbReference type="KEGG" id="taqu:KDW03_01480"/>
<evidence type="ECO:0000256" key="3">
    <source>
        <dbReference type="ARBA" id="ARBA00022490"/>
    </source>
</evidence>
<comment type="subcellular location">
    <subcellularLocation>
        <location evidence="1 6">Cytoplasm</location>
        <location evidence="1 6">Cytosol</location>
    </subcellularLocation>
</comment>
<dbReference type="GO" id="GO:0005829">
    <property type="term" value="C:cytosol"/>
    <property type="evidence" value="ECO:0007669"/>
    <property type="project" value="UniProtKB-SubCell"/>
</dbReference>
<dbReference type="Gene3D" id="1.20.120.340">
    <property type="entry name" value="Flagellar protein FliS"/>
    <property type="match status" value="1"/>
</dbReference>
<comment type="similarity">
    <text evidence="2 6">Belongs to the FliS family.</text>
</comment>
<dbReference type="AlphaFoldDB" id="A0AAX3BGE6"/>
<reference evidence="7" key="2">
    <citation type="submission" date="2022-06" db="EMBL/GenBank/DDBJ databases">
        <title>Thermospira aquatica gen. nov., sp. nov.</title>
        <authorList>
            <person name="Ben Ali Gam Z."/>
            <person name="Labat M."/>
        </authorList>
    </citation>
    <scope>NUCLEOTIDE SEQUENCE</scope>
    <source>
        <strain evidence="7">F1F22</strain>
    </source>
</reference>
<dbReference type="PIRSF" id="PIRSF039090">
    <property type="entry name" value="Flis"/>
    <property type="match status" value="1"/>
</dbReference>
<sequence length="135" mass="15380">MEGYQSYKEVDIETASGLKLVVMLYQGAIRFLGMAKEAIRDKKLDLAHNNLLKAQDIVLELISSLNFEAGEIAQNLYSLYMYMNRRLIEANVAKDTTIIDEVTKLLNTLKEAWETLLAQQRGDVRDEQKNLNLLG</sequence>
<dbReference type="EMBL" id="CP073355">
    <property type="protein sequence ID" value="URA10501.1"/>
    <property type="molecule type" value="Genomic_DNA"/>
</dbReference>
<name>A0AAX3BGE6_9SPIR</name>
<keyword evidence="7" id="KW-0966">Cell projection</keyword>
<evidence type="ECO:0000256" key="2">
    <source>
        <dbReference type="ARBA" id="ARBA00008787"/>
    </source>
</evidence>
<dbReference type="CDD" id="cd16098">
    <property type="entry name" value="FliS"/>
    <property type="match status" value="1"/>
</dbReference>
<keyword evidence="4 6" id="KW-1005">Bacterial flagellum biogenesis</keyword>
<proteinExistence type="inferred from homology"/>
<reference evidence="7" key="1">
    <citation type="submission" date="2021-04" db="EMBL/GenBank/DDBJ databases">
        <authorList>
            <person name="Postec A."/>
        </authorList>
    </citation>
    <scope>NUCLEOTIDE SEQUENCE</scope>
    <source>
        <strain evidence="7">F1F22</strain>
    </source>
</reference>
<keyword evidence="7" id="KW-0282">Flagellum</keyword>
<dbReference type="InterPro" id="IPR036584">
    <property type="entry name" value="FliS_sf"/>
</dbReference>
<dbReference type="Pfam" id="PF02561">
    <property type="entry name" value="FliS"/>
    <property type="match status" value="1"/>
</dbReference>
<dbReference type="PANTHER" id="PTHR34773:SF1">
    <property type="entry name" value="FLAGELLAR SECRETION CHAPERONE FLIS"/>
    <property type="match status" value="1"/>
</dbReference>
<protein>
    <recommendedName>
        <fullName evidence="6">Flagellar secretion chaperone FliS</fullName>
    </recommendedName>
</protein>
<dbReference type="PANTHER" id="PTHR34773">
    <property type="entry name" value="FLAGELLAR SECRETION CHAPERONE FLIS"/>
    <property type="match status" value="1"/>
</dbReference>
<dbReference type="SUPFAM" id="SSF101116">
    <property type="entry name" value="Flagellar export chaperone FliS"/>
    <property type="match status" value="1"/>
</dbReference>
<dbReference type="GO" id="GO:0044780">
    <property type="term" value="P:bacterial-type flagellum assembly"/>
    <property type="evidence" value="ECO:0007669"/>
    <property type="project" value="InterPro"/>
</dbReference>
<accession>A0AAX3BGE6</accession>
<dbReference type="NCBIfam" id="TIGR00208">
    <property type="entry name" value="fliS"/>
    <property type="match status" value="1"/>
</dbReference>
<evidence type="ECO:0000256" key="6">
    <source>
        <dbReference type="PIRNR" id="PIRNR039090"/>
    </source>
</evidence>
<gene>
    <name evidence="7" type="primary">fliS</name>
    <name evidence="7" type="ORF">KDW03_01480</name>
</gene>